<dbReference type="InterPro" id="IPR012337">
    <property type="entry name" value="RNaseH-like_sf"/>
</dbReference>
<organism evidence="4 6">
    <name type="scientific">Coilia grayii</name>
    <name type="common">Gray's grenadier anchovy</name>
    <dbReference type="NCBI Taxonomy" id="363190"/>
    <lineage>
        <taxon>Eukaryota</taxon>
        <taxon>Metazoa</taxon>
        <taxon>Chordata</taxon>
        <taxon>Craniata</taxon>
        <taxon>Vertebrata</taxon>
        <taxon>Euteleostomi</taxon>
        <taxon>Actinopterygii</taxon>
        <taxon>Neopterygii</taxon>
        <taxon>Teleostei</taxon>
        <taxon>Clupei</taxon>
        <taxon>Clupeiformes</taxon>
        <taxon>Clupeoidei</taxon>
        <taxon>Engraulidae</taxon>
        <taxon>Coilinae</taxon>
        <taxon>Coilia</taxon>
    </lineage>
</organism>
<dbReference type="EMBL" id="JBHFQA010000034">
    <property type="protein sequence ID" value="KAL2076934.1"/>
    <property type="molecule type" value="Genomic_DNA"/>
</dbReference>
<evidence type="ECO:0000313" key="5">
    <source>
        <dbReference type="EMBL" id="KAL2089260.1"/>
    </source>
</evidence>
<dbReference type="Pfam" id="PF00429">
    <property type="entry name" value="TLV_coat"/>
    <property type="match status" value="1"/>
</dbReference>
<dbReference type="AlphaFoldDB" id="A0ABD1IPJ5"/>
<feature type="compositionally biased region" description="Pro residues" evidence="1">
    <location>
        <begin position="452"/>
        <end position="462"/>
    </location>
</feature>
<dbReference type="PANTHER" id="PTHR37984">
    <property type="entry name" value="PROTEIN CBG26694"/>
    <property type="match status" value="1"/>
</dbReference>
<keyword evidence="2" id="KW-0812">Transmembrane</keyword>
<dbReference type="SUPFAM" id="SSF53098">
    <property type="entry name" value="Ribonuclease H-like"/>
    <property type="match status" value="1"/>
</dbReference>
<evidence type="ECO:0000313" key="6">
    <source>
        <dbReference type="Proteomes" id="UP001591681"/>
    </source>
</evidence>
<feature type="transmembrane region" description="Helical" evidence="2">
    <location>
        <begin position="689"/>
        <end position="715"/>
    </location>
</feature>
<dbReference type="Gene3D" id="1.10.340.70">
    <property type="match status" value="1"/>
</dbReference>
<sequence>MQENAAHWEKEMWKQRGAKQDHDKMWRNHEGLMVAPTNLLSLLISDAHDMDHCARGQIKRKIYNEGFWAPNLQDVIDRKIEQCHVYNRFNVKPGLAAKPLGHIPLPAGPFKHVVMDYIDMGKTIRKFRYVLVVVDRFSRWVEACPAPGPDAETVIKFFTREIIPRFGIPEVISSDNGKAFVEKTWKKIMQALGVRQRYGCIYHPQSQGMVERANGTLKAKIAKVCASSNLNWLDALPIALMHMRTQTNWSLNLSPHEILTGRSFPSPRYRGEDRGPPLELLQREIRQYVQQLSLVHKTVYAQALRREPLQGPADEVQRPIQPGDWVFECSNAPVSSLDVKGRSRAPDPSAPSAQPRDGGPPGHPPPTPDETTPGPSQATQSPGLHGEPGPGDLPPGEGPSGAGSGGTFMPPAPLPPGLLHLHSPSPDLVAVSDGREPPASQHQPSGDLPTDHPQPSPQPLTPLPHLTHQLSPQPLDPLPPPTLPLSPPGTSPAPGPPVSSPAPSLTPPPSLWPPARLSSLTPPPLLRPLAPTLAYPYLSPSRLPIPSWPLPARPATTPLTPLPFPAPTSPPSRTSFPLPRLAPSSPVPGVTNVDIALGTQLDATSRMAVQNRMVLDWMLAKEGGVCAKFGSYCCTYIPNNTAPDGAFTKAMIKLRRLRDEVTENAGKNTFESPLTGWFQNAFGFGWGAWAAKVLMGIVLTILAISLIICCLVPVLRSLAVRLVASKLPQMPLVLQFDEDCNMLLRGSQDLLDSYIDSPVIDPVTVMVPTDVGEEDILLWEQSTDIGTKASQGKGMMA</sequence>
<keyword evidence="2" id="KW-0472">Membrane</keyword>
<evidence type="ECO:0000313" key="4">
    <source>
        <dbReference type="EMBL" id="KAL2076934.1"/>
    </source>
</evidence>
<name>A0ABD1IPJ5_9TELE</name>
<gene>
    <name evidence="5" type="ORF">ACEWY4_016159</name>
    <name evidence="4" type="ORF">ACEWY4_027465</name>
</gene>
<keyword evidence="2" id="KW-1133">Transmembrane helix</keyword>
<dbReference type="InterPro" id="IPR036397">
    <property type="entry name" value="RNaseH_sf"/>
</dbReference>
<evidence type="ECO:0000256" key="1">
    <source>
        <dbReference type="SAM" id="MobiDB-lite"/>
    </source>
</evidence>
<dbReference type="Gene3D" id="1.10.287.210">
    <property type="match status" value="1"/>
</dbReference>
<evidence type="ECO:0000259" key="3">
    <source>
        <dbReference type="PROSITE" id="PS50994"/>
    </source>
</evidence>
<dbReference type="PANTHER" id="PTHR37984:SF5">
    <property type="entry name" value="PROTEIN NYNRIN-LIKE"/>
    <property type="match status" value="1"/>
</dbReference>
<dbReference type="InterPro" id="IPR050951">
    <property type="entry name" value="Retrovirus_Pol_polyprotein"/>
</dbReference>
<dbReference type="Proteomes" id="UP001591681">
    <property type="component" value="Unassembled WGS sequence"/>
</dbReference>
<comment type="caution">
    <text evidence="4">The sequence shown here is derived from an EMBL/GenBank/DDBJ whole genome shotgun (WGS) entry which is preliminary data.</text>
</comment>
<dbReference type="Gene3D" id="3.30.420.10">
    <property type="entry name" value="Ribonuclease H-like superfamily/Ribonuclease H"/>
    <property type="match status" value="1"/>
</dbReference>
<dbReference type="Pfam" id="PF00665">
    <property type="entry name" value="rve"/>
    <property type="match status" value="1"/>
</dbReference>
<feature type="domain" description="Integrase catalytic" evidence="3">
    <location>
        <begin position="105"/>
        <end position="263"/>
    </location>
</feature>
<feature type="compositionally biased region" description="Pro residues" evidence="1">
    <location>
        <begin position="474"/>
        <end position="512"/>
    </location>
</feature>
<evidence type="ECO:0000256" key="2">
    <source>
        <dbReference type="SAM" id="Phobius"/>
    </source>
</evidence>
<feature type="compositionally biased region" description="Low complexity" evidence="1">
    <location>
        <begin position="463"/>
        <end position="473"/>
    </location>
</feature>
<dbReference type="InterPro" id="IPR018154">
    <property type="entry name" value="TLV/ENV_coat_polyprotein"/>
</dbReference>
<keyword evidence="6" id="KW-1185">Reference proteome</keyword>
<feature type="region of interest" description="Disordered" evidence="1">
    <location>
        <begin position="336"/>
        <end position="516"/>
    </location>
</feature>
<dbReference type="PROSITE" id="PS50994">
    <property type="entry name" value="INTEGRASE"/>
    <property type="match status" value="1"/>
</dbReference>
<dbReference type="PRINTS" id="PR01217">
    <property type="entry name" value="PRICHEXTENSN"/>
</dbReference>
<accession>A0ABD1IPJ5</accession>
<dbReference type="SUPFAM" id="SSF58069">
    <property type="entry name" value="Virus ectodomain"/>
    <property type="match status" value="1"/>
</dbReference>
<proteinExistence type="predicted"/>
<feature type="compositionally biased region" description="Low complexity" evidence="1">
    <location>
        <begin position="417"/>
        <end position="428"/>
    </location>
</feature>
<reference evidence="4 6" key="1">
    <citation type="submission" date="2024-09" db="EMBL/GenBank/DDBJ databases">
        <title>A chromosome-level genome assembly of Gray's grenadier anchovy, Coilia grayii.</title>
        <authorList>
            <person name="Fu Z."/>
        </authorList>
    </citation>
    <scope>NUCLEOTIDE SEQUENCE [LARGE SCALE GENOMIC DNA]</scope>
    <source>
        <strain evidence="4">G4</strain>
        <tissue evidence="4">Muscle</tissue>
    </source>
</reference>
<protein>
    <recommendedName>
        <fullName evidence="3">Integrase catalytic domain-containing protein</fullName>
    </recommendedName>
</protein>
<dbReference type="InterPro" id="IPR001584">
    <property type="entry name" value="Integrase_cat-core"/>
</dbReference>
<dbReference type="EMBL" id="JBHFQA010000013">
    <property type="protein sequence ID" value="KAL2089260.1"/>
    <property type="molecule type" value="Genomic_DNA"/>
</dbReference>